<organism evidence="3 4">
    <name type="scientific">Asticcacaulis endophyticus</name>
    <dbReference type="NCBI Taxonomy" id="1395890"/>
    <lineage>
        <taxon>Bacteria</taxon>
        <taxon>Pseudomonadati</taxon>
        <taxon>Pseudomonadota</taxon>
        <taxon>Alphaproteobacteria</taxon>
        <taxon>Caulobacterales</taxon>
        <taxon>Caulobacteraceae</taxon>
        <taxon>Asticcacaulis</taxon>
    </lineage>
</organism>
<protein>
    <submittedName>
        <fullName evidence="3">Pilus biosynthesis protein TadE</fullName>
    </submittedName>
</protein>
<feature type="domain" description="TadE-like" evidence="2">
    <location>
        <begin position="22"/>
        <end position="60"/>
    </location>
</feature>
<accession>A0A918UMI4</accession>
<dbReference type="AlphaFoldDB" id="A0A918UMI4"/>
<dbReference type="EMBL" id="BMZB01000001">
    <property type="protein sequence ID" value="GGZ20601.1"/>
    <property type="molecule type" value="Genomic_DNA"/>
</dbReference>
<keyword evidence="1" id="KW-0472">Membrane</keyword>
<dbReference type="InterPro" id="IPR012495">
    <property type="entry name" value="TadE-like_dom"/>
</dbReference>
<dbReference type="RefSeq" id="WP_229807503.1">
    <property type="nucleotide sequence ID" value="NZ_BMZB01000001.1"/>
</dbReference>
<dbReference type="Proteomes" id="UP000662572">
    <property type="component" value="Unassembled WGS sequence"/>
</dbReference>
<comment type="caution">
    <text evidence="3">The sequence shown here is derived from an EMBL/GenBank/DDBJ whole genome shotgun (WGS) entry which is preliminary data.</text>
</comment>
<sequence length="190" mass="20748">MGILRALNPFNTLRRFAKDRRGVSAVEFALIAPILITLYLGLAELTLAMMASRKASHLAASIGDLAAQSESLTNANMTDLFEIGDSIIAPFDGGAALKVRVTCVTMDKTDNKAKVIWSDPHIWTQKNTNDSPVVSAITTAQLPVGQSLIVTEVEYDYDSPLHSFLPAQSQFKDTFYHHPRNGSVVVRKTS</sequence>
<evidence type="ECO:0000256" key="1">
    <source>
        <dbReference type="SAM" id="Phobius"/>
    </source>
</evidence>
<reference evidence="3" key="2">
    <citation type="submission" date="2020-09" db="EMBL/GenBank/DDBJ databases">
        <authorList>
            <person name="Sun Q."/>
            <person name="Kim S."/>
        </authorList>
    </citation>
    <scope>NUCLEOTIDE SEQUENCE</scope>
    <source>
        <strain evidence="3">KCTC 32296</strain>
    </source>
</reference>
<keyword evidence="1" id="KW-0812">Transmembrane</keyword>
<proteinExistence type="predicted"/>
<dbReference type="Pfam" id="PF07811">
    <property type="entry name" value="TadE"/>
    <property type="match status" value="1"/>
</dbReference>
<keyword evidence="4" id="KW-1185">Reference proteome</keyword>
<gene>
    <name evidence="3" type="ORF">GCM10011273_01490</name>
</gene>
<keyword evidence="1" id="KW-1133">Transmembrane helix</keyword>
<evidence type="ECO:0000313" key="4">
    <source>
        <dbReference type="Proteomes" id="UP000662572"/>
    </source>
</evidence>
<name>A0A918UMI4_9CAUL</name>
<evidence type="ECO:0000313" key="3">
    <source>
        <dbReference type="EMBL" id="GGZ20601.1"/>
    </source>
</evidence>
<feature type="transmembrane region" description="Helical" evidence="1">
    <location>
        <begin position="28"/>
        <end position="48"/>
    </location>
</feature>
<evidence type="ECO:0000259" key="2">
    <source>
        <dbReference type="Pfam" id="PF07811"/>
    </source>
</evidence>
<reference evidence="3" key="1">
    <citation type="journal article" date="2014" name="Int. J. Syst. Evol. Microbiol.">
        <title>Complete genome sequence of Corynebacterium casei LMG S-19264T (=DSM 44701T), isolated from a smear-ripened cheese.</title>
        <authorList>
            <consortium name="US DOE Joint Genome Institute (JGI-PGF)"/>
            <person name="Walter F."/>
            <person name="Albersmeier A."/>
            <person name="Kalinowski J."/>
            <person name="Ruckert C."/>
        </authorList>
    </citation>
    <scope>NUCLEOTIDE SEQUENCE</scope>
    <source>
        <strain evidence="3">KCTC 32296</strain>
    </source>
</reference>